<proteinExistence type="predicted"/>
<comment type="caution">
    <text evidence="1">The sequence shown here is derived from an EMBL/GenBank/DDBJ whole genome shotgun (WGS) entry which is preliminary data.</text>
</comment>
<dbReference type="AlphaFoldDB" id="A0A328DJ07"/>
<name>A0A328DJ07_9ASTE</name>
<sequence>MDHLVSPIQALKRCVCVFLKSKQRRRVLLYLPRSVTNLHKNESVWKGQARRKARRKQEDRWWLRSKMSLLTRTPSAITKIIAKASLCKGLHRIASTVFSMQALLFLPSLLHEPSLLRHCSMSEPLHLVVRFFL</sequence>
<gene>
    <name evidence="1" type="ORF">DM860_018301</name>
</gene>
<evidence type="ECO:0000313" key="1">
    <source>
        <dbReference type="EMBL" id="RAL45504.1"/>
    </source>
</evidence>
<dbReference type="Proteomes" id="UP000249390">
    <property type="component" value="Unassembled WGS sequence"/>
</dbReference>
<protein>
    <submittedName>
        <fullName evidence="1">Uncharacterized protein</fullName>
    </submittedName>
</protein>
<dbReference type="EMBL" id="NQVE01000132">
    <property type="protein sequence ID" value="RAL45504.1"/>
    <property type="molecule type" value="Genomic_DNA"/>
</dbReference>
<evidence type="ECO:0000313" key="2">
    <source>
        <dbReference type="Proteomes" id="UP000249390"/>
    </source>
</evidence>
<organism evidence="1 2">
    <name type="scientific">Cuscuta australis</name>
    <dbReference type="NCBI Taxonomy" id="267555"/>
    <lineage>
        <taxon>Eukaryota</taxon>
        <taxon>Viridiplantae</taxon>
        <taxon>Streptophyta</taxon>
        <taxon>Embryophyta</taxon>
        <taxon>Tracheophyta</taxon>
        <taxon>Spermatophyta</taxon>
        <taxon>Magnoliopsida</taxon>
        <taxon>eudicotyledons</taxon>
        <taxon>Gunneridae</taxon>
        <taxon>Pentapetalae</taxon>
        <taxon>asterids</taxon>
        <taxon>lamiids</taxon>
        <taxon>Solanales</taxon>
        <taxon>Convolvulaceae</taxon>
        <taxon>Cuscuteae</taxon>
        <taxon>Cuscuta</taxon>
        <taxon>Cuscuta subgen. Grammica</taxon>
        <taxon>Cuscuta sect. Cleistogrammica</taxon>
    </lineage>
</organism>
<reference evidence="1 2" key="1">
    <citation type="submission" date="2018-06" db="EMBL/GenBank/DDBJ databases">
        <title>The Genome of Cuscuta australis (Dodder) Provides Insight into the Evolution of Plant Parasitism.</title>
        <authorList>
            <person name="Liu H."/>
        </authorList>
    </citation>
    <scope>NUCLEOTIDE SEQUENCE [LARGE SCALE GENOMIC DNA]</scope>
    <source>
        <strain evidence="2">cv. Yunnan</strain>
        <tissue evidence="1">Vines</tissue>
    </source>
</reference>
<keyword evidence="2" id="KW-1185">Reference proteome</keyword>
<accession>A0A328DJ07</accession>